<evidence type="ECO:0000313" key="1">
    <source>
        <dbReference type="EMBL" id="ABL65182.1"/>
    </source>
</evidence>
<dbReference type="Pfam" id="PF04257">
    <property type="entry name" value="Exonuc_V_gamma"/>
    <property type="match status" value="1"/>
</dbReference>
<gene>
    <name evidence="1" type="ordered locus">Cpha266_1145</name>
</gene>
<name>A1BFK5_CHLPD</name>
<protein>
    <submittedName>
        <fullName evidence="1">Exodeoxyribonuclease V, RecC subunit</fullName>
    </submittedName>
</protein>
<proteinExistence type="predicted"/>
<dbReference type="KEGG" id="cph:Cpha266_1145"/>
<sequence length="44" mass="4947">MPLNLYTSNRMEVLVDTLAAALREPLASPFTQEVIVVQSRGMQR</sequence>
<keyword evidence="2" id="KW-1185">Reference proteome</keyword>
<dbReference type="SUPFAM" id="SSF52540">
    <property type="entry name" value="P-loop containing nucleoside triphosphate hydrolases"/>
    <property type="match status" value="1"/>
</dbReference>
<dbReference type="AlphaFoldDB" id="A1BFK5"/>
<dbReference type="InterPro" id="IPR027417">
    <property type="entry name" value="P-loop_NTPase"/>
</dbReference>
<evidence type="ECO:0000313" key="2">
    <source>
        <dbReference type="Proteomes" id="UP000008701"/>
    </source>
</evidence>
<reference evidence="1 2" key="1">
    <citation type="submission" date="2006-12" db="EMBL/GenBank/DDBJ databases">
        <title>Complete sequence of Chlorobium phaeobacteroides DSM 266.</title>
        <authorList>
            <consortium name="US DOE Joint Genome Institute"/>
            <person name="Copeland A."/>
            <person name="Lucas S."/>
            <person name="Lapidus A."/>
            <person name="Barry K."/>
            <person name="Detter J.C."/>
            <person name="Glavina del Rio T."/>
            <person name="Hammon N."/>
            <person name="Israni S."/>
            <person name="Pitluck S."/>
            <person name="Goltsman E."/>
            <person name="Schmutz J."/>
            <person name="Larimer F."/>
            <person name="Land M."/>
            <person name="Hauser L."/>
            <person name="Mikhailova N."/>
            <person name="Li T."/>
            <person name="Overmann J."/>
            <person name="Bryant D.A."/>
            <person name="Richardson P."/>
        </authorList>
    </citation>
    <scope>NUCLEOTIDE SEQUENCE [LARGE SCALE GENOMIC DNA]</scope>
    <source>
        <strain evidence="1 2">DSM 266</strain>
    </source>
</reference>
<dbReference type="eggNOG" id="COG1330">
    <property type="taxonomic scope" value="Bacteria"/>
</dbReference>
<dbReference type="HOGENOM" id="CLU_3214090_0_0_10"/>
<dbReference type="Proteomes" id="UP000008701">
    <property type="component" value="Chromosome"/>
</dbReference>
<organism evidence="1 2">
    <name type="scientific">Chlorobium phaeobacteroides (strain DSM 266 / SMG 266 / 2430)</name>
    <dbReference type="NCBI Taxonomy" id="290317"/>
    <lineage>
        <taxon>Bacteria</taxon>
        <taxon>Pseudomonadati</taxon>
        <taxon>Chlorobiota</taxon>
        <taxon>Chlorobiia</taxon>
        <taxon>Chlorobiales</taxon>
        <taxon>Chlorobiaceae</taxon>
        <taxon>Chlorobium/Pelodictyon group</taxon>
        <taxon>Chlorobium</taxon>
    </lineage>
</organism>
<dbReference type="Gene3D" id="3.40.50.10930">
    <property type="match status" value="1"/>
</dbReference>
<accession>A1BFK5</accession>
<dbReference type="STRING" id="290317.Cpha266_1145"/>
<dbReference type="EMBL" id="CP000492">
    <property type="protein sequence ID" value="ABL65182.1"/>
    <property type="molecule type" value="Genomic_DNA"/>
</dbReference>